<dbReference type="Pfam" id="PF00589">
    <property type="entry name" value="Phage_integrase"/>
    <property type="match status" value="1"/>
</dbReference>
<evidence type="ECO:0000256" key="1">
    <source>
        <dbReference type="ARBA" id="ARBA00008857"/>
    </source>
</evidence>
<dbReference type="Pfam" id="PF12167">
    <property type="entry name" value="Arm-DNA-bind_2"/>
    <property type="match status" value="1"/>
</dbReference>
<dbReference type="Proteomes" id="UP000222310">
    <property type="component" value="Unassembled WGS sequence"/>
</dbReference>
<dbReference type="Gene3D" id="1.10.443.10">
    <property type="entry name" value="Intergrase catalytic core"/>
    <property type="match status" value="1"/>
</dbReference>
<name>A0A9Q5Z9U8_NOSLI</name>
<keyword evidence="3" id="KW-0233">DNA recombination</keyword>
<dbReference type="InterPro" id="IPR013762">
    <property type="entry name" value="Integrase-like_cat_sf"/>
</dbReference>
<gene>
    <name evidence="5" type="ORF">VF08_21085</name>
</gene>
<dbReference type="InterPro" id="IPR010998">
    <property type="entry name" value="Integrase_recombinase_N"/>
</dbReference>
<dbReference type="InterPro" id="IPR002104">
    <property type="entry name" value="Integrase_catalytic"/>
</dbReference>
<comment type="similarity">
    <text evidence="1">Belongs to the 'phage' integrase family.</text>
</comment>
<dbReference type="InterPro" id="IPR011010">
    <property type="entry name" value="DNA_brk_join_enz"/>
</dbReference>
<proteinExistence type="inferred from homology"/>
<dbReference type="SUPFAM" id="SSF56349">
    <property type="entry name" value="DNA breaking-rejoining enzymes"/>
    <property type="match status" value="1"/>
</dbReference>
<dbReference type="PANTHER" id="PTHR30349:SF64">
    <property type="entry name" value="PROPHAGE INTEGRASE INTD-RELATED"/>
    <property type="match status" value="1"/>
</dbReference>
<dbReference type="GO" id="GO:0015074">
    <property type="term" value="P:DNA integration"/>
    <property type="evidence" value="ECO:0007669"/>
    <property type="project" value="InterPro"/>
</dbReference>
<dbReference type="InterPro" id="IPR022000">
    <property type="entry name" value="Min27-like_integrase_DNA_bind"/>
</dbReference>
<sequence>MNSSKKMNSDKWISVDKRSNKLVIRFWVKGKQFFIATGLVDNPKNRSRVQIKRDLIADDIALERFDPTLKSYQFDPTRNSLIKTPNSSYEFDLAELWQRFTEFKKSLLEPTTILSSYRAVARYIAKLPTKSLADAPQIRDWLLKNSTHGMTWEMLWRFSECCNWAIDSGLITHNPFEKLKIKKPKKTSLDVDHRAYTLEQRDQIITAFETHRVHAHYADLVKFLFWTGMRLGEAFALTWGDVQNDCTRISINKSCNLYRIKKGTKNGKRRVFPTVPGSKLQKLLISMRPAPGEYNPNELVFRSKTGCPINTDIVQNFWNGVSVKPGDRKYFYPGVVRELEALGKLPYLKPYATRHTFATWAIASGVTPDRVALWIGDEVSTVLRCYCHPNVVDSECPDF</sequence>
<comment type="caution">
    <text evidence="5">The sequence shown here is derived from an EMBL/GenBank/DDBJ whole genome shotgun (WGS) entry which is preliminary data.</text>
</comment>
<accession>A0A9Q5Z9U8</accession>
<evidence type="ECO:0000256" key="2">
    <source>
        <dbReference type="ARBA" id="ARBA00023125"/>
    </source>
</evidence>
<dbReference type="GO" id="GO:0003677">
    <property type="term" value="F:DNA binding"/>
    <property type="evidence" value="ECO:0007669"/>
    <property type="project" value="UniProtKB-KW"/>
</dbReference>
<dbReference type="InterPro" id="IPR050090">
    <property type="entry name" value="Tyrosine_recombinase_XerCD"/>
</dbReference>
<dbReference type="GO" id="GO:0006310">
    <property type="term" value="P:DNA recombination"/>
    <property type="evidence" value="ECO:0007669"/>
    <property type="project" value="UniProtKB-KW"/>
</dbReference>
<evidence type="ECO:0000313" key="6">
    <source>
        <dbReference type="Proteomes" id="UP000222310"/>
    </source>
</evidence>
<dbReference type="Gene3D" id="1.10.150.130">
    <property type="match status" value="1"/>
</dbReference>
<evidence type="ECO:0000256" key="3">
    <source>
        <dbReference type="ARBA" id="ARBA00023172"/>
    </source>
</evidence>
<feature type="domain" description="Tyr recombinase" evidence="4">
    <location>
        <begin position="191"/>
        <end position="399"/>
    </location>
</feature>
<dbReference type="PROSITE" id="PS51898">
    <property type="entry name" value="TYR_RECOMBINASE"/>
    <property type="match status" value="1"/>
</dbReference>
<keyword evidence="2" id="KW-0238">DNA-binding</keyword>
<dbReference type="EMBL" id="LAHD01000065">
    <property type="protein sequence ID" value="PHK01756.1"/>
    <property type="molecule type" value="Genomic_DNA"/>
</dbReference>
<dbReference type="PANTHER" id="PTHR30349">
    <property type="entry name" value="PHAGE INTEGRASE-RELATED"/>
    <property type="match status" value="1"/>
</dbReference>
<organism evidence="5 6">
    <name type="scientific">Nostoc linckia z8</name>
    <dbReference type="NCBI Taxonomy" id="1628746"/>
    <lineage>
        <taxon>Bacteria</taxon>
        <taxon>Bacillati</taxon>
        <taxon>Cyanobacteriota</taxon>
        <taxon>Cyanophyceae</taxon>
        <taxon>Nostocales</taxon>
        <taxon>Nostocaceae</taxon>
        <taxon>Nostoc</taxon>
    </lineage>
</organism>
<evidence type="ECO:0000259" key="4">
    <source>
        <dbReference type="PROSITE" id="PS51898"/>
    </source>
</evidence>
<protein>
    <submittedName>
        <fullName evidence="5">Integrase</fullName>
    </submittedName>
</protein>
<dbReference type="AlphaFoldDB" id="A0A9Q5Z9U8"/>
<evidence type="ECO:0000313" key="5">
    <source>
        <dbReference type="EMBL" id="PHK01756.1"/>
    </source>
</evidence>
<reference evidence="5 6" key="1">
    <citation type="submission" date="2015-02" db="EMBL/GenBank/DDBJ databases">
        <title>Nostoc linckia genome annotation.</title>
        <authorList>
            <person name="Zhou Z."/>
        </authorList>
    </citation>
    <scope>NUCLEOTIDE SEQUENCE [LARGE SCALE GENOMIC DNA]</scope>
    <source>
        <strain evidence="6">z8</strain>
    </source>
</reference>